<reference evidence="1" key="2">
    <citation type="journal article" date="2015" name="Fish Shellfish Immunol.">
        <title>Early steps in the European eel (Anguilla anguilla)-Vibrio vulnificus interaction in the gills: Role of the RtxA13 toxin.</title>
        <authorList>
            <person name="Callol A."/>
            <person name="Pajuelo D."/>
            <person name="Ebbesson L."/>
            <person name="Teles M."/>
            <person name="MacKenzie S."/>
            <person name="Amaro C."/>
        </authorList>
    </citation>
    <scope>NUCLEOTIDE SEQUENCE</scope>
</reference>
<evidence type="ECO:0000313" key="1">
    <source>
        <dbReference type="EMBL" id="JAH03532.1"/>
    </source>
</evidence>
<organism evidence="1">
    <name type="scientific">Anguilla anguilla</name>
    <name type="common">European freshwater eel</name>
    <name type="synonym">Muraena anguilla</name>
    <dbReference type="NCBI Taxonomy" id="7936"/>
    <lineage>
        <taxon>Eukaryota</taxon>
        <taxon>Metazoa</taxon>
        <taxon>Chordata</taxon>
        <taxon>Craniata</taxon>
        <taxon>Vertebrata</taxon>
        <taxon>Euteleostomi</taxon>
        <taxon>Actinopterygii</taxon>
        <taxon>Neopterygii</taxon>
        <taxon>Teleostei</taxon>
        <taxon>Anguilliformes</taxon>
        <taxon>Anguillidae</taxon>
        <taxon>Anguilla</taxon>
    </lineage>
</organism>
<dbReference type="EMBL" id="GBXM01105045">
    <property type="protein sequence ID" value="JAH03532.1"/>
    <property type="molecule type" value="Transcribed_RNA"/>
</dbReference>
<dbReference type="AlphaFoldDB" id="A0A0E9PGX4"/>
<protein>
    <submittedName>
        <fullName evidence="1">Uncharacterized protein</fullName>
    </submittedName>
</protein>
<name>A0A0E9PGX4_ANGAN</name>
<proteinExistence type="predicted"/>
<reference evidence="1" key="1">
    <citation type="submission" date="2014-11" db="EMBL/GenBank/DDBJ databases">
        <authorList>
            <person name="Amaro Gonzalez C."/>
        </authorList>
    </citation>
    <scope>NUCLEOTIDE SEQUENCE</scope>
</reference>
<accession>A0A0E9PGX4</accession>
<sequence>MQLPCTGVVKTVKNQSKPATVHLTVPKNINVSLQWAL</sequence>